<organism evidence="1 2">
    <name type="scientific">Ferrimonas sediminicola</name>
    <dbReference type="NCBI Taxonomy" id="2569538"/>
    <lineage>
        <taxon>Bacteria</taxon>
        <taxon>Pseudomonadati</taxon>
        <taxon>Pseudomonadota</taxon>
        <taxon>Gammaproteobacteria</taxon>
        <taxon>Alteromonadales</taxon>
        <taxon>Ferrimonadaceae</taxon>
        <taxon>Ferrimonas</taxon>
    </lineage>
</organism>
<dbReference type="RefSeq" id="WP_136851668.1">
    <property type="nucleotide sequence ID" value="NZ_SWCI01000002.1"/>
</dbReference>
<sequence>MKLELTHTYACSTEELLRFFVEPEMIQQKYEALGCQRVRIPQHLAEPSGVALSTKREVTSNVPAVLKRLLGSQNLVKQVEEWQLDRAPLYRCEMSVELVGVPIKITGTMVFEPAKQGCVNRVEMQMKSALPFIGNKLTRFVHDEIERMANAEWHYLQTQLTTEPA</sequence>
<protein>
    <submittedName>
        <fullName evidence="1">DUF2505 domain-containing protein</fullName>
    </submittedName>
</protein>
<name>A0A4U1BH48_9GAMM</name>
<dbReference type="OrthoDB" id="6194561at2"/>
<comment type="caution">
    <text evidence="1">The sequence shown here is derived from an EMBL/GenBank/DDBJ whole genome shotgun (WGS) entry which is preliminary data.</text>
</comment>
<keyword evidence="2" id="KW-1185">Reference proteome</keyword>
<dbReference type="Proteomes" id="UP000305674">
    <property type="component" value="Unassembled WGS sequence"/>
</dbReference>
<dbReference type="Pfam" id="PF10698">
    <property type="entry name" value="DUF2505"/>
    <property type="match status" value="1"/>
</dbReference>
<accession>A0A4U1BH48</accession>
<gene>
    <name evidence="1" type="ORF">FCL40_04210</name>
</gene>
<dbReference type="AlphaFoldDB" id="A0A4U1BH48"/>
<reference evidence="1 2" key="1">
    <citation type="submission" date="2019-04" db="EMBL/GenBank/DDBJ databases">
        <authorList>
            <person name="Hwang J.C."/>
        </authorList>
    </citation>
    <scope>NUCLEOTIDE SEQUENCE [LARGE SCALE GENOMIC DNA]</scope>
    <source>
        <strain evidence="1 2">IMCC35001</strain>
    </source>
</reference>
<evidence type="ECO:0000313" key="1">
    <source>
        <dbReference type="EMBL" id="TKB50364.1"/>
    </source>
</evidence>
<evidence type="ECO:0000313" key="2">
    <source>
        <dbReference type="Proteomes" id="UP000305674"/>
    </source>
</evidence>
<dbReference type="EMBL" id="SWCI01000002">
    <property type="protein sequence ID" value="TKB50364.1"/>
    <property type="molecule type" value="Genomic_DNA"/>
</dbReference>
<proteinExistence type="predicted"/>
<dbReference type="InterPro" id="IPR019639">
    <property type="entry name" value="DUF2505"/>
</dbReference>